<comment type="caution">
    <text evidence="2">The sequence shown here is derived from an EMBL/GenBank/DDBJ whole genome shotgun (WGS) entry which is preliminary data.</text>
</comment>
<keyword evidence="1" id="KW-0472">Membrane</keyword>
<dbReference type="OrthoDB" id="662673at2"/>
<evidence type="ECO:0000313" key="2">
    <source>
        <dbReference type="EMBL" id="TCP23908.1"/>
    </source>
</evidence>
<sequence length="230" mass="27494">MKLTDKNIEELYIFTRQHYVEHYDVQTELVDHLANDIEAICDKNPNLSFEQARDISFKKFGVFGFMDVVEQKSKQVGKRYRKVLWDIFKEWFQLPKLATTLSLIFLFYTLLRLPSIGVYFYYTIIGIYLIYFFTRCRILIVKHKRKVKETGKNWLLEDIIFKLASSNFLILFSNMFNIFRLSELLQKMQYAFLVAVFLVLLLLVGYITLVVIPNKSEKLLEEQYPEYKLV</sequence>
<keyword evidence="1" id="KW-0812">Transmembrane</keyword>
<feature type="transmembrane region" description="Helical" evidence="1">
    <location>
        <begin position="190"/>
        <end position="212"/>
    </location>
</feature>
<evidence type="ECO:0000256" key="1">
    <source>
        <dbReference type="SAM" id="Phobius"/>
    </source>
</evidence>
<dbReference type="Proteomes" id="UP000294564">
    <property type="component" value="Unassembled WGS sequence"/>
</dbReference>
<dbReference type="AlphaFoldDB" id="A0A4R2NR93"/>
<name>A0A4R2NR93_9FLAO</name>
<proteinExistence type="predicted"/>
<protein>
    <submittedName>
        <fullName evidence="2">Uncharacterized protein</fullName>
    </submittedName>
</protein>
<keyword evidence="3" id="KW-1185">Reference proteome</keyword>
<feature type="transmembrane region" description="Helical" evidence="1">
    <location>
        <begin position="116"/>
        <end position="134"/>
    </location>
</feature>
<keyword evidence="1" id="KW-1133">Transmembrane helix</keyword>
<feature type="transmembrane region" description="Helical" evidence="1">
    <location>
        <begin position="155"/>
        <end position="178"/>
    </location>
</feature>
<accession>A0A4R2NR93</accession>
<dbReference type="EMBL" id="SLXM01000007">
    <property type="protein sequence ID" value="TCP23908.1"/>
    <property type="molecule type" value="Genomic_DNA"/>
</dbReference>
<organism evidence="2 3">
    <name type="scientific">Tenacibaculum skagerrakense</name>
    <dbReference type="NCBI Taxonomy" id="186571"/>
    <lineage>
        <taxon>Bacteria</taxon>
        <taxon>Pseudomonadati</taxon>
        <taxon>Bacteroidota</taxon>
        <taxon>Flavobacteriia</taxon>
        <taxon>Flavobacteriales</taxon>
        <taxon>Flavobacteriaceae</taxon>
        <taxon>Tenacibaculum</taxon>
    </lineage>
</organism>
<evidence type="ECO:0000313" key="3">
    <source>
        <dbReference type="Proteomes" id="UP000294564"/>
    </source>
</evidence>
<dbReference type="RefSeq" id="WP_132795184.1">
    <property type="nucleotide sequence ID" value="NZ_SLXM01000007.1"/>
</dbReference>
<reference evidence="2 3" key="1">
    <citation type="submission" date="2019-03" db="EMBL/GenBank/DDBJ databases">
        <title>Genomic Encyclopedia of Type Strains, Phase IV (KMG-IV): sequencing the most valuable type-strain genomes for metagenomic binning, comparative biology and taxonomic classification.</title>
        <authorList>
            <person name="Goeker M."/>
        </authorList>
    </citation>
    <scope>NUCLEOTIDE SEQUENCE [LARGE SCALE GENOMIC DNA]</scope>
    <source>
        <strain evidence="2 3">DSM 14836</strain>
    </source>
</reference>
<gene>
    <name evidence="2" type="ORF">EV195_10773</name>
</gene>